<gene>
    <name evidence="2" type="ORF">G9Q37_04100</name>
</gene>
<dbReference type="EMBL" id="CP049989">
    <property type="protein sequence ID" value="QIM51372.1"/>
    <property type="molecule type" value="Genomic_DNA"/>
</dbReference>
<name>A0A6G8IDZ0_9BURK</name>
<dbReference type="Proteomes" id="UP000503162">
    <property type="component" value="Chromosome"/>
</dbReference>
<sequence>MKIKPTPLTAAVAGAAAALAWPLIASHSGTPGGSWGIDLIVLTLLAIALPAHLLVVGFERPAPGAERKVDTALLKRIAVWLAVALGVTLLRSAMGG</sequence>
<evidence type="ECO:0000256" key="1">
    <source>
        <dbReference type="SAM" id="Phobius"/>
    </source>
</evidence>
<feature type="transmembrane region" description="Helical" evidence="1">
    <location>
        <begin position="77"/>
        <end position="94"/>
    </location>
</feature>
<accession>A0A6G8IDZ0</accession>
<keyword evidence="1" id="KW-0472">Membrane</keyword>
<organism evidence="2 3">
    <name type="scientific">Hydrogenophaga crocea</name>
    <dbReference type="NCBI Taxonomy" id="2716225"/>
    <lineage>
        <taxon>Bacteria</taxon>
        <taxon>Pseudomonadati</taxon>
        <taxon>Pseudomonadota</taxon>
        <taxon>Betaproteobacteria</taxon>
        <taxon>Burkholderiales</taxon>
        <taxon>Comamonadaceae</taxon>
        <taxon>Hydrogenophaga</taxon>
    </lineage>
</organism>
<evidence type="ECO:0000313" key="2">
    <source>
        <dbReference type="EMBL" id="QIM51372.1"/>
    </source>
</evidence>
<evidence type="ECO:0000313" key="3">
    <source>
        <dbReference type="Proteomes" id="UP000503162"/>
    </source>
</evidence>
<keyword evidence="1" id="KW-1133">Transmembrane helix</keyword>
<protein>
    <submittedName>
        <fullName evidence="2">Uncharacterized protein</fullName>
    </submittedName>
</protein>
<feature type="transmembrane region" description="Helical" evidence="1">
    <location>
        <begin position="35"/>
        <end position="56"/>
    </location>
</feature>
<dbReference type="KEGG" id="hcz:G9Q37_04100"/>
<dbReference type="RefSeq" id="WP_166224946.1">
    <property type="nucleotide sequence ID" value="NZ_CP049989.1"/>
</dbReference>
<keyword evidence="1" id="KW-0812">Transmembrane</keyword>
<reference evidence="2 3" key="1">
    <citation type="submission" date="2020-03" db="EMBL/GenBank/DDBJ databases">
        <title>Hydrogenophaga sp. nov. isolated from cyanobacterial mat.</title>
        <authorList>
            <person name="Thorat V."/>
            <person name="Kirdat K."/>
            <person name="Tiwarekar B."/>
            <person name="Costa E.D."/>
            <person name="Yadav A."/>
        </authorList>
    </citation>
    <scope>NUCLEOTIDE SEQUENCE [LARGE SCALE GENOMIC DNA]</scope>
    <source>
        <strain evidence="2 3">BA0156</strain>
    </source>
</reference>
<dbReference type="AlphaFoldDB" id="A0A6G8IDZ0"/>
<proteinExistence type="predicted"/>
<keyword evidence="3" id="KW-1185">Reference proteome</keyword>